<organism evidence="1 2">
    <name type="scientific">Megasphaera lornae</name>
    <dbReference type="NCBI Taxonomy" id="1000568"/>
    <lineage>
        <taxon>Bacteria</taxon>
        <taxon>Bacillati</taxon>
        <taxon>Bacillota</taxon>
        <taxon>Negativicutes</taxon>
        <taxon>Veillonellales</taxon>
        <taxon>Veillonellaceae</taxon>
        <taxon>Megasphaera</taxon>
    </lineage>
</organism>
<dbReference type="Proteomes" id="UP000003242">
    <property type="component" value="Unassembled WGS sequence"/>
</dbReference>
<accession>D3LVJ0</accession>
<name>D3LVJ0_9FIRM</name>
<dbReference type="EMBL" id="ADGP01000020">
    <property type="protein sequence ID" value="EFD93917.1"/>
    <property type="molecule type" value="Genomic_DNA"/>
</dbReference>
<gene>
    <name evidence="1" type="ORF">HMPREF0889_0314</name>
</gene>
<reference evidence="2" key="1">
    <citation type="submission" date="2009-12" db="EMBL/GenBank/DDBJ databases">
        <title>Sequence of Clostridiales genomosp. BVAB3 str. UPII9-5.</title>
        <authorList>
            <person name="Madupu R."/>
            <person name="Durkin A.S."/>
            <person name="Torralba M."/>
            <person name="Methe B."/>
            <person name="Sutton G.G."/>
            <person name="Strausberg R.L."/>
            <person name="Nelson K.E."/>
        </authorList>
    </citation>
    <scope>NUCLEOTIDE SEQUENCE [LARGE SCALE GENOMIC DNA]</scope>
    <source>
        <strain evidence="2">28L</strain>
    </source>
</reference>
<protein>
    <submittedName>
        <fullName evidence="1">Uncharacterized protein</fullName>
    </submittedName>
</protein>
<sequence length="107" mass="12153">MNKKIREKLSDPGLAKKLAKETKKLEKELYLKDLKFAADILDIPIDEEGNTTCTEGEQLRFLVLMYGILQHQTAILESAKNSIFAEIKEMDSKVAEDLIDLNDLKLS</sequence>
<dbReference type="RefSeq" id="WP_009369851.1">
    <property type="nucleotide sequence ID" value="NZ_ADGP01000020.1"/>
</dbReference>
<evidence type="ECO:0000313" key="1">
    <source>
        <dbReference type="EMBL" id="EFD93917.1"/>
    </source>
</evidence>
<comment type="caution">
    <text evidence="1">The sequence shown here is derived from an EMBL/GenBank/DDBJ whole genome shotgun (WGS) entry which is preliminary data.</text>
</comment>
<dbReference type="STRING" id="699218.HMPREF0889_0314"/>
<dbReference type="AlphaFoldDB" id="D3LVJ0"/>
<proteinExistence type="predicted"/>
<evidence type="ECO:0000313" key="2">
    <source>
        <dbReference type="Proteomes" id="UP000003242"/>
    </source>
</evidence>